<dbReference type="AlphaFoldDB" id="A0A9D2LW63"/>
<accession>A0A9D2LW63</accession>
<feature type="non-terminal residue" evidence="1">
    <location>
        <position position="110"/>
    </location>
</feature>
<proteinExistence type="predicted"/>
<comment type="caution">
    <text evidence="1">The sequence shown here is derived from an EMBL/GenBank/DDBJ whole genome shotgun (WGS) entry which is preliminary data.</text>
</comment>
<organism evidence="1 2">
    <name type="scientific">Candidatus Acutalibacter ornithocaccae</name>
    <dbReference type="NCBI Taxonomy" id="2838416"/>
    <lineage>
        <taxon>Bacteria</taxon>
        <taxon>Bacillati</taxon>
        <taxon>Bacillota</taxon>
        <taxon>Clostridia</taxon>
        <taxon>Eubacteriales</taxon>
        <taxon>Acutalibacteraceae</taxon>
        <taxon>Acutalibacter</taxon>
    </lineage>
</organism>
<evidence type="ECO:0000313" key="2">
    <source>
        <dbReference type="Proteomes" id="UP000824214"/>
    </source>
</evidence>
<reference evidence="1" key="2">
    <citation type="submission" date="2021-04" db="EMBL/GenBank/DDBJ databases">
        <authorList>
            <person name="Gilroy R."/>
        </authorList>
    </citation>
    <scope>NUCLEOTIDE SEQUENCE</scope>
    <source>
        <strain evidence="1">ChiBcolR8-3208</strain>
    </source>
</reference>
<protein>
    <submittedName>
        <fullName evidence="1">2-iminoacetate synthase ThiH</fullName>
    </submittedName>
</protein>
<evidence type="ECO:0000313" key="1">
    <source>
        <dbReference type="EMBL" id="HJB36840.1"/>
    </source>
</evidence>
<dbReference type="Proteomes" id="UP000824214">
    <property type="component" value="Unassembled WGS sequence"/>
</dbReference>
<reference evidence="1" key="1">
    <citation type="journal article" date="2021" name="PeerJ">
        <title>Extensive microbial diversity within the chicken gut microbiome revealed by metagenomics and culture.</title>
        <authorList>
            <person name="Gilroy R."/>
            <person name="Ravi A."/>
            <person name="Getino M."/>
            <person name="Pursley I."/>
            <person name="Horton D.L."/>
            <person name="Alikhan N.F."/>
            <person name="Baker D."/>
            <person name="Gharbi K."/>
            <person name="Hall N."/>
            <person name="Watson M."/>
            <person name="Adriaenssens E.M."/>
            <person name="Foster-Nyarko E."/>
            <person name="Jarju S."/>
            <person name="Secka A."/>
            <person name="Antonio M."/>
            <person name="Oren A."/>
            <person name="Chaudhuri R.R."/>
            <person name="La Ragione R."/>
            <person name="Hildebrand F."/>
            <person name="Pallen M.J."/>
        </authorList>
    </citation>
    <scope>NUCLEOTIDE SEQUENCE</scope>
    <source>
        <strain evidence="1">ChiBcolR8-3208</strain>
    </source>
</reference>
<sequence>MENQFYVDSEFLSPEALAKKHQLENDPSSRKSHMEYLPGMEQIHSDICEKVMSQVRDYDPSRYTARDVQAALEHETCSLEDFKALLSPAAEPFLERMAEKASVETKKHFG</sequence>
<dbReference type="EMBL" id="DWXZ01000036">
    <property type="protein sequence ID" value="HJB36840.1"/>
    <property type="molecule type" value="Genomic_DNA"/>
</dbReference>
<name>A0A9D2LW63_9FIRM</name>
<gene>
    <name evidence="1" type="ORF">H9942_02070</name>
</gene>